<proteinExistence type="predicted"/>
<sequence>MICFVLVQENLQQLVVAVTDGTASGFHEHGGGQIHVRRRPERVSQEFVDLIVVKGLSRIVASGHRAGVNAEAPEYSDAPFIVTTSGR</sequence>
<reference evidence="1 2" key="1">
    <citation type="submission" date="2024-09" db="EMBL/GenBank/DDBJ databases">
        <authorList>
            <person name="Sun Q."/>
            <person name="Mori K."/>
        </authorList>
    </citation>
    <scope>NUCLEOTIDE SEQUENCE [LARGE SCALE GENOMIC DNA]</scope>
    <source>
        <strain evidence="1 2">JCM 1334</strain>
    </source>
</reference>
<keyword evidence="2" id="KW-1185">Reference proteome</keyword>
<organism evidence="1 2">
    <name type="scientific">Arthrobacter ramosus</name>
    <dbReference type="NCBI Taxonomy" id="1672"/>
    <lineage>
        <taxon>Bacteria</taxon>
        <taxon>Bacillati</taxon>
        <taxon>Actinomycetota</taxon>
        <taxon>Actinomycetes</taxon>
        <taxon>Micrococcales</taxon>
        <taxon>Micrococcaceae</taxon>
        <taxon>Arthrobacter</taxon>
    </lineage>
</organism>
<protein>
    <submittedName>
        <fullName evidence="1">Uncharacterized protein</fullName>
    </submittedName>
</protein>
<name>A0ABV5Y0M3_ARTRM</name>
<evidence type="ECO:0000313" key="1">
    <source>
        <dbReference type="EMBL" id="MFB9820546.1"/>
    </source>
</evidence>
<dbReference type="Proteomes" id="UP001589702">
    <property type="component" value="Unassembled WGS sequence"/>
</dbReference>
<dbReference type="EMBL" id="JBHMBC010000022">
    <property type="protein sequence ID" value="MFB9820546.1"/>
    <property type="molecule type" value="Genomic_DNA"/>
</dbReference>
<gene>
    <name evidence="1" type="ORF">ACFFP1_13680</name>
</gene>
<dbReference type="RefSeq" id="WP_234751078.1">
    <property type="nucleotide sequence ID" value="NZ_BAAAWN010000001.1"/>
</dbReference>
<evidence type="ECO:0000313" key="2">
    <source>
        <dbReference type="Proteomes" id="UP001589702"/>
    </source>
</evidence>
<accession>A0ABV5Y0M3</accession>
<comment type="caution">
    <text evidence="1">The sequence shown here is derived from an EMBL/GenBank/DDBJ whole genome shotgun (WGS) entry which is preliminary data.</text>
</comment>